<feature type="compositionally biased region" description="Polar residues" evidence="1">
    <location>
        <begin position="37"/>
        <end position="53"/>
    </location>
</feature>
<dbReference type="Proteomes" id="UP000283269">
    <property type="component" value="Unassembled WGS sequence"/>
</dbReference>
<dbReference type="Pfam" id="PF12298">
    <property type="entry name" value="Bot1p"/>
    <property type="match status" value="1"/>
</dbReference>
<protein>
    <submittedName>
        <fullName evidence="2">Uncharacterized protein</fullName>
    </submittedName>
</protein>
<dbReference type="InterPro" id="IPR021036">
    <property type="entry name" value="Ribosomal_mS45"/>
</dbReference>
<feature type="region of interest" description="Disordered" evidence="1">
    <location>
        <begin position="37"/>
        <end position="60"/>
    </location>
</feature>
<keyword evidence="3" id="KW-1185">Reference proteome</keyword>
<dbReference type="OrthoDB" id="10052321at2759"/>
<organism evidence="2 3">
    <name type="scientific">Psilocybe cyanescens</name>
    <dbReference type="NCBI Taxonomy" id="93625"/>
    <lineage>
        <taxon>Eukaryota</taxon>
        <taxon>Fungi</taxon>
        <taxon>Dikarya</taxon>
        <taxon>Basidiomycota</taxon>
        <taxon>Agaricomycotina</taxon>
        <taxon>Agaricomycetes</taxon>
        <taxon>Agaricomycetidae</taxon>
        <taxon>Agaricales</taxon>
        <taxon>Agaricineae</taxon>
        <taxon>Strophariaceae</taxon>
        <taxon>Psilocybe</taxon>
    </lineage>
</organism>
<comment type="caution">
    <text evidence="2">The sequence shown here is derived from an EMBL/GenBank/DDBJ whole genome shotgun (WGS) entry which is preliminary data.</text>
</comment>
<dbReference type="EMBL" id="NHYD01003359">
    <property type="protein sequence ID" value="PPQ79885.1"/>
    <property type="molecule type" value="Genomic_DNA"/>
</dbReference>
<proteinExistence type="predicted"/>
<gene>
    <name evidence="2" type="ORF">CVT25_002941</name>
</gene>
<evidence type="ECO:0000313" key="3">
    <source>
        <dbReference type="Proteomes" id="UP000283269"/>
    </source>
</evidence>
<dbReference type="GO" id="GO:0032543">
    <property type="term" value="P:mitochondrial translation"/>
    <property type="evidence" value="ECO:0007669"/>
    <property type="project" value="TreeGrafter"/>
</dbReference>
<dbReference type="GO" id="GO:0005763">
    <property type="term" value="C:mitochondrial small ribosomal subunit"/>
    <property type="evidence" value="ECO:0007669"/>
    <property type="project" value="TreeGrafter"/>
</dbReference>
<feature type="region of interest" description="Disordered" evidence="1">
    <location>
        <begin position="322"/>
        <end position="347"/>
    </location>
</feature>
<name>A0A409WN06_PSICY</name>
<reference evidence="2 3" key="1">
    <citation type="journal article" date="2018" name="Evol. Lett.">
        <title>Horizontal gene cluster transfer increased hallucinogenic mushroom diversity.</title>
        <authorList>
            <person name="Reynolds H.T."/>
            <person name="Vijayakumar V."/>
            <person name="Gluck-Thaler E."/>
            <person name="Korotkin H.B."/>
            <person name="Matheny P.B."/>
            <person name="Slot J.C."/>
        </authorList>
    </citation>
    <scope>NUCLEOTIDE SEQUENCE [LARGE SCALE GENOMIC DNA]</scope>
    <source>
        <strain evidence="2 3">2631</strain>
    </source>
</reference>
<dbReference type="GO" id="GO:0003735">
    <property type="term" value="F:structural constituent of ribosome"/>
    <property type="evidence" value="ECO:0007669"/>
    <property type="project" value="TreeGrafter"/>
</dbReference>
<dbReference type="STRING" id="93625.A0A409WN06"/>
<dbReference type="PANTHER" id="PTHR28158">
    <property type="entry name" value="37S RIBOSOMAL PROTEIN S35, MITOCHONDRIAL"/>
    <property type="match status" value="1"/>
</dbReference>
<dbReference type="InParanoid" id="A0A409WN06"/>
<dbReference type="AlphaFoldDB" id="A0A409WN06"/>
<dbReference type="PANTHER" id="PTHR28158:SF1">
    <property type="entry name" value="SMALL RIBOSOMAL SUBUNIT PROTEIN MS45"/>
    <property type="match status" value="1"/>
</dbReference>
<sequence>MFCHHLSSFRPCLRLVSRPVASTSRIFQLRYNSTITSLPSNDTSDAAENSASAPLSDAEDGDAFSEFEEMNEEGGSEGEKGPKTYREFMQKIGGQYQYASPQNWLAPKTPFPMNPSFKPPPPLSDLQKDVIFQKFLADPLLHTPRKLALRHHLSLKRVDAILRLKGLERHFTKGIPLQTGFQIGMDRLLNAYTHPDTSAKTLPKSNIQDREDVSQADALEQAEKRDAARYRYERLYWESTPEDGREPILPGVLEASKKRTQLKEQAKKQTAARMLQGRLPKSPWIRRPSRPSFVAWRQGRVATRFVDVGADFLSVEDLLKSEASHRHKHEQRQKKADGKKQMLLKSK</sequence>
<evidence type="ECO:0000256" key="1">
    <source>
        <dbReference type="SAM" id="MobiDB-lite"/>
    </source>
</evidence>
<accession>A0A409WN06</accession>
<evidence type="ECO:0000313" key="2">
    <source>
        <dbReference type="EMBL" id="PPQ79885.1"/>
    </source>
</evidence>